<evidence type="ECO:0000313" key="7">
    <source>
        <dbReference type="EMBL" id="KJF44748.1"/>
    </source>
</evidence>
<name>A0A0D8JFX0_9BACT</name>
<dbReference type="EMBL" id="JRHC01000001">
    <property type="protein sequence ID" value="KJF44748.1"/>
    <property type="molecule type" value="Genomic_DNA"/>
</dbReference>
<dbReference type="InterPro" id="IPR018333">
    <property type="entry name" value="Squalene_cyclase"/>
</dbReference>
<feature type="domain" description="Squalene cyclase N-terminal" evidence="6">
    <location>
        <begin position="13"/>
        <end position="96"/>
    </location>
</feature>
<comment type="similarity">
    <text evidence="2">Belongs to the terpene cyclase/mutase family.</text>
</comment>
<evidence type="ECO:0000256" key="3">
    <source>
        <dbReference type="ARBA" id="ARBA00022737"/>
    </source>
</evidence>
<dbReference type="InterPro" id="IPR032696">
    <property type="entry name" value="SQ_cyclase_C"/>
</dbReference>
<keyword evidence="4" id="KW-1133">Transmembrane helix</keyword>
<keyword evidence="4" id="KW-0472">Membrane</keyword>
<comment type="pathway">
    <text evidence="1">Secondary metabolite biosynthesis; hopanoid biosynthesis.</text>
</comment>
<dbReference type="STRING" id="1544798.LH29_04685"/>
<accession>A0A0D8JFX0</accession>
<keyword evidence="4" id="KW-0812">Transmembrane</keyword>
<dbReference type="UniPathway" id="UPA00337"/>
<gene>
    <name evidence="7" type="ORF">LH29_04685</name>
</gene>
<dbReference type="GO" id="GO:0016866">
    <property type="term" value="F:intramolecular transferase activity"/>
    <property type="evidence" value="ECO:0007669"/>
    <property type="project" value="InterPro"/>
</dbReference>
<feature type="transmembrane region" description="Helical" evidence="4">
    <location>
        <begin position="176"/>
        <end position="201"/>
    </location>
</feature>
<dbReference type="Pfam" id="PF13249">
    <property type="entry name" value="SQHop_cyclase_N"/>
    <property type="match status" value="1"/>
</dbReference>
<sequence length="598" mass="66377">MKKEELEIRFKELSDILLDELNDDGFWSGELSSSALGVAVAVAALHFHDANLHQHEITKGLKWLSLNQNTDGGYGDTPESPANISTSLLSYAALNLYAETNLEVKSTQQKLAGYLLTQNVDVRSDQVAKVILDHYQKDYTFSVPILTLCALCGVPGDDGFKHIPQLPFELALLPRRFYRILNLSVVSYAIPALIAVGIVVFRKKKSNGFTRTIRAKAEKKALKILERSLPESGGFLEAIPLTAFVALSLINAGLRDSIVVDKGIAFLKRIQREDGSWPIDIDLSTWVTTLSVKALGDRKNKVLSETQQKSIISHLLSVQNKTVHPFNGTSPGGWGWTNYTGSVPDCDDTPGAILALLELAPHHTIREEILGGGEWLLKLQNNDGGFPTFSRGWGKLPFDQSCADLTGHCVLALSKLLDVYKSELNSKQKKLYSTAIKKAVDYLGKHQKENGSWLPLWFGNQHAQNHENPVYGTARVLTYFQKANLLLKDEPVLTERIQKMIAKGTDFLRKVQNEDGSWGGDFGIEGTIEETALAVAALKETKSETEIERGLAWLDDYYKKNGLKKAPIGLYFASLWYDEKLYPLTAYLEAINLISSLK</sequence>
<evidence type="ECO:0000256" key="4">
    <source>
        <dbReference type="SAM" id="Phobius"/>
    </source>
</evidence>
<evidence type="ECO:0008006" key="9">
    <source>
        <dbReference type="Google" id="ProtNLM"/>
    </source>
</evidence>
<reference evidence="7 8" key="1">
    <citation type="submission" date="2014-09" db="EMBL/GenBank/DDBJ databases">
        <title>Draft Genome Sequence of Draconibacterium sp. JN14CK-3.</title>
        <authorList>
            <person name="Dong C."/>
            <person name="Lai Q."/>
            <person name="Shao Z."/>
        </authorList>
    </citation>
    <scope>NUCLEOTIDE SEQUENCE [LARGE SCALE GENOMIC DNA]</scope>
    <source>
        <strain evidence="7 8">JN14CK-3</strain>
    </source>
</reference>
<dbReference type="AlphaFoldDB" id="A0A0D8JFX0"/>
<dbReference type="PANTHER" id="PTHR11764">
    <property type="entry name" value="TERPENE CYCLASE/MUTASE FAMILY MEMBER"/>
    <property type="match status" value="1"/>
</dbReference>
<dbReference type="InterPro" id="IPR032697">
    <property type="entry name" value="SQ_cyclase_N"/>
</dbReference>
<organism evidence="7 8">
    <name type="scientific">Draconibacterium sediminis</name>
    <dbReference type="NCBI Taxonomy" id="1544798"/>
    <lineage>
        <taxon>Bacteria</taxon>
        <taxon>Pseudomonadati</taxon>
        <taxon>Bacteroidota</taxon>
        <taxon>Bacteroidia</taxon>
        <taxon>Marinilabiliales</taxon>
        <taxon>Prolixibacteraceae</taxon>
        <taxon>Draconibacterium</taxon>
    </lineage>
</organism>
<dbReference type="PANTHER" id="PTHR11764:SF20">
    <property type="entry name" value="LANOSTEROL SYNTHASE"/>
    <property type="match status" value="1"/>
</dbReference>
<evidence type="ECO:0000259" key="5">
    <source>
        <dbReference type="Pfam" id="PF13243"/>
    </source>
</evidence>
<dbReference type="PATRIC" id="fig|1544798.3.peg.952"/>
<evidence type="ECO:0000313" key="8">
    <source>
        <dbReference type="Proteomes" id="UP000032544"/>
    </source>
</evidence>
<dbReference type="InterPro" id="IPR008930">
    <property type="entry name" value="Terpenoid_cyclase/PrenylTrfase"/>
</dbReference>
<dbReference type="GO" id="GO:0005811">
    <property type="term" value="C:lipid droplet"/>
    <property type="evidence" value="ECO:0007669"/>
    <property type="project" value="InterPro"/>
</dbReference>
<keyword evidence="3" id="KW-0677">Repeat</keyword>
<evidence type="ECO:0000256" key="2">
    <source>
        <dbReference type="ARBA" id="ARBA00009755"/>
    </source>
</evidence>
<protein>
    <recommendedName>
        <fullName evidence="9">Squalene-hopene cyclase</fullName>
    </recommendedName>
</protein>
<dbReference type="Proteomes" id="UP000032544">
    <property type="component" value="Unassembled WGS sequence"/>
</dbReference>
<evidence type="ECO:0000259" key="6">
    <source>
        <dbReference type="Pfam" id="PF13249"/>
    </source>
</evidence>
<comment type="caution">
    <text evidence="7">The sequence shown here is derived from an EMBL/GenBank/DDBJ whole genome shotgun (WGS) entry which is preliminary data.</text>
</comment>
<evidence type="ECO:0000256" key="1">
    <source>
        <dbReference type="ARBA" id="ARBA00004999"/>
    </source>
</evidence>
<dbReference type="RefSeq" id="WP_045026283.1">
    <property type="nucleotide sequence ID" value="NZ_JRHC01000001.1"/>
</dbReference>
<dbReference type="Pfam" id="PF13243">
    <property type="entry name" value="SQHop_cyclase_C"/>
    <property type="match status" value="1"/>
</dbReference>
<feature type="domain" description="Squalene cyclase C-terminal" evidence="5">
    <location>
        <begin position="286"/>
        <end position="562"/>
    </location>
</feature>
<dbReference type="Gene3D" id="1.50.10.20">
    <property type="match status" value="2"/>
</dbReference>
<keyword evidence="8" id="KW-1185">Reference proteome</keyword>
<dbReference type="GO" id="GO:0016104">
    <property type="term" value="P:triterpenoid biosynthetic process"/>
    <property type="evidence" value="ECO:0007669"/>
    <property type="project" value="InterPro"/>
</dbReference>
<dbReference type="OrthoDB" id="4673451at2"/>
<dbReference type="SUPFAM" id="SSF48239">
    <property type="entry name" value="Terpenoid cyclases/Protein prenyltransferases"/>
    <property type="match status" value="2"/>
</dbReference>
<proteinExistence type="inferred from homology"/>